<dbReference type="SUPFAM" id="SSF69304">
    <property type="entry name" value="Tricorn protease N-terminal domain"/>
    <property type="match status" value="1"/>
</dbReference>
<protein>
    <recommendedName>
        <fullName evidence="3">Arylsulfotransferase N-terminal domain-containing protein</fullName>
    </recommendedName>
</protein>
<organism evidence="1 2">
    <name type="scientific">Granulicatella adiacens ATCC 49175</name>
    <dbReference type="NCBI Taxonomy" id="638301"/>
    <lineage>
        <taxon>Bacteria</taxon>
        <taxon>Bacillati</taxon>
        <taxon>Bacillota</taxon>
        <taxon>Bacilli</taxon>
        <taxon>Lactobacillales</taxon>
        <taxon>Carnobacteriaceae</taxon>
        <taxon>Granulicatella</taxon>
    </lineage>
</organism>
<dbReference type="Proteomes" id="UP000005926">
    <property type="component" value="Unassembled WGS sequence"/>
</dbReference>
<keyword evidence="2" id="KW-1185">Reference proteome</keyword>
<dbReference type="HOGENOM" id="CLU_711258_0_0_9"/>
<reference evidence="1 2" key="1">
    <citation type="submission" date="2009-08" db="EMBL/GenBank/DDBJ databases">
        <authorList>
            <person name="Muzny D."/>
            <person name="Qin X."/>
            <person name="Deng J."/>
            <person name="Jiang H."/>
            <person name="Liu Y."/>
            <person name="Qu J."/>
            <person name="Song X.-Z."/>
            <person name="Zhang L."/>
            <person name="Thornton R."/>
            <person name="Coyle M."/>
            <person name="Francisco L."/>
            <person name="Jackson L."/>
            <person name="Javaid M."/>
            <person name="Korchina V."/>
            <person name="Kovar C."/>
            <person name="Mata R."/>
            <person name="Mathew T."/>
            <person name="Ngo R."/>
            <person name="Nguyen L."/>
            <person name="Nguyen N."/>
            <person name="Okwuonu G."/>
            <person name="Ongeri F."/>
            <person name="Pham C."/>
            <person name="Simmons D."/>
            <person name="Wilczek-Boney K."/>
            <person name="Hale W."/>
            <person name="Jakkamsetti A."/>
            <person name="Pham P."/>
            <person name="Ruth R."/>
            <person name="San Lucas F."/>
            <person name="Warren J."/>
            <person name="Zhang J."/>
            <person name="Zhao Z."/>
            <person name="Zhou C."/>
            <person name="Zhu D."/>
            <person name="Lee S."/>
            <person name="Bess C."/>
            <person name="Blankenburg K."/>
            <person name="Forbes L."/>
            <person name="Fu Q."/>
            <person name="Gubbala S."/>
            <person name="Hirani K."/>
            <person name="Jayaseelan J.C."/>
            <person name="Lara F."/>
            <person name="Munidasa M."/>
            <person name="Palculict T."/>
            <person name="Patil S."/>
            <person name="Pu L.-L."/>
            <person name="Saada N."/>
            <person name="Tang L."/>
            <person name="Weissenberger G."/>
            <person name="Zhu Y."/>
            <person name="Hemphill L."/>
            <person name="Shang Y."/>
            <person name="Youmans B."/>
            <person name="Ayvaz T."/>
            <person name="Ross M."/>
            <person name="Santibanez J."/>
            <person name="Aqrawi P."/>
            <person name="Gross S."/>
            <person name="Joshi V."/>
            <person name="Fowler G."/>
            <person name="Nazareth L."/>
            <person name="Reid J."/>
            <person name="Worley K."/>
            <person name="Petrosino J."/>
            <person name="Highlander S."/>
            <person name="Gibbs R."/>
        </authorList>
    </citation>
    <scope>NUCLEOTIDE SEQUENCE [LARGE SCALE GENOMIC DNA]</scope>
    <source>
        <strain evidence="1 2">ATCC 49175</strain>
    </source>
</reference>
<dbReference type="EMBL" id="ACKZ01000020">
    <property type="protein sequence ID" value="EEW37143.1"/>
    <property type="molecule type" value="Genomic_DNA"/>
</dbReference>
<dbReference type="STRING" id="638301.HMPREF0444_1361"/>
<dbReference type="AlphaFoldDB" id="C8NHG6"/>
<accession>C8NHG6</accession>
<evidence type="ECO:0008006" key="3">
    <source>
        <dbReference type="Google" id="ProtNLM"/>
    </source>
</evidence>
<comment type="caution">
    <text evidence="1">The sequence shown here is derived from an EMBL/GenBank/DDBJ whole genome shotgun (WGS) entry which is preliminary data.</text>
</comment>
<proteinExistence type="predicted"/>
<name>C8NHG6_9LACT</name>
<evidence type="ECO:0000313" key="1">
    <source>
        <dbReference type="EMBL" id="EEW37143.1"/>
    </source>
</evidence>
<sequence length="388" mass="44199">MKSRKFATAIFALGGLMFLSSVGFAVYKDVKPAPVSLQLSQEEKKLVEGATFQFTPYTQDITNHNGATHALLDGEVKRIGFGEHLHAYSLRNQMKDFSVLDRPHYGTSITFKGYKLYYGSQFNVYQTNNDPVIGYTLMNTETKELVSNTVSIPKEIRGDRTYIETPTFYRDGDTLYAVMQWSDSDRGHYLLTFSIDLKTGTPSKLEKVNLPGNLQEFHWRVASSEKVYDPQRLIMGSSYSKENKFHWMTFDAKTKQFAEIESTETMAFENTSLYVVEDQVYVISTEKSKELSQSQGYQEPSERKNNKLTLYKIGANHQLEISQTIETDPYAPLPYLNQGNLVMISLVDGKPTLRVQSLKTKEILLSKPIDVIEKVFFTNANSYRGGDR</sequence>
<evidence type="ECO:0000313" key="2">
    <source>
        <dbReference type="Proteomes" id="UP000005926"/>
    </source>
</evidence>
<gene>
    <name evidence="1" type="ORF">HMPREF0444_1361</name>
</gene>
<dbReference type="RefSeq" id="WP_005607741.1">
    <property type="nucleotide sequence ID" value="NZ_CP102283.1"/>
</dbReference>
<dbReference type="GeneID" id="78412108"/>